<dbReference type="InterPro" id="IPR033132">
    <property type="entry name" value="GH_1_N_CS"/>
</dbReference>
<dbReference type="OrthoDB" id="9765195at2"/>
<dbReference type="PANTHER" id="PTHR10353:SF136">
    <property type="entry name" value="ARYL-PHOSPHO-BETA-D-GLUCOSIDASE BGLC"/>
    <property type="match status" value="1"/>
</dbReference>
<evidence type="ECO:0000313" key="6">
    <source>
        <dbReference type="Proteomes" id="UP000078534"/>
    </source>
</evidence>
<reference evidence="6" key="1">
    <citation type="submission" date="2016-04" db="EMBL/GenBank/DDBJ databases">
        <authorList>
            <person name="Lyu Z."/>
            <person name="Lyu W."/>
        </authorList>
    </citation>
    <scope>NUCLEOTIDE SEQUENCE [LARGE SCALE GENOMIC DNA]</scope>
    <source>
        <strain evidence="6">C44</strain>
    </source>
</reference>
<dbReference type="GO" id="GO:0016052">
    <property type="term" value="P:carbohydrate catabolic process"/>
    <property type="evidence" value="ECO:0007669"/>
    <property type="project" value="TreeGrafter"/>
</dbReference>
<evidence type="ECO:0000256" key="1">
    <source>
        <dbReference type="ARBA" id="ARBA00010838"/>
    </source>
</evidence>
<proteinExistence type="inferred from homology"/>
<evidence type="ECO:0000313" key="5">
    <source>
        <dbReference type="EMBL" id="OAS82543.1"/>
    </source>
</evidence>
<evidence type="ECO:0000256" key="3">
    <source>
        <dbReference type="ARBA" id="ARBA00023295"/>
    </source>
</evidence>
<dbReference type="FunFam" id="3.20.20.80:FF:000004">
    <property type="entry name" value="Beta-glucosidase 6-phospho-beta-glucosidase"/>
    <property type="match status" value="1"/>
</dbReference>
<dbReference type="PRINTS" id="PR00131">
    <property type="entry name" value="GLHYDRLASE1"/>
</dbReference>
<dbReference type="GO" id="GO:0005829">
    <property type="term" value="C:cytosol"/>
    <property type="evidence" value="ECO:0007669"/>
    <property type="project" value="TreeGrafter"/>
</dbReference>
<dbReference type="InterPro" id="IPR017853">
    <property type="entry name" value="GH"/>
</dbReference>
<dbReference type="RefSeq" id="WP_066340067.1">
    <property type="nucleotide sequence ID" value="NZ_LWSG01000045.1"/>
</dbReference>
<accession>A0A179SQG2</accession>
<dbReference type="SUPFAM" id="SSF51445">
    <property type="entry name" value="(Trans)glycosidases"/>
    <property type="match status" value="1"/>
</dbReference>
<evidence type="ECO:0000256" key="4">
    <source>
        <dbReference type="RuleBase" id="RU003690"/>
    </source>
</evidence>
<keyword evidence="3" id="KW-0326">Glycosidase</keyword>
<dbReference type="SMR" id="A0A179SQG2"/>
<name>A0A179SQG2_9BACI</name>
<sequence>MKHTNLKKFPDAFFWGGSTSAYQIEGAWNEDGKGPSVIDMANHVEGVTDFKVASDHYHRYQEDVALLAELGFKAYRFSIAWTRIYPHGSGEVNPKGIEFYNNLINELIKNNIEPIVTMYHFDLPYALQQKGGWSNRETIDAFETYSKTLFANFGDRVNYWLTINEQNMMILHGDAIGTIDPNLENPKKELYQQNHHMLVAQAKAMKLCHQMLPEAKIGPAPNIVSIYPASAKPEDVLAADNFAAIRNWLYLDMAVFGRYNNVVWSYLEENGYTPTIVEGDMDILANANPDFIAFNYYTSQSVAESTGDPSDINHTGDQHITIGEQGVYKGHKNEYLKTNEFGWEIDPVGFRTTLREIYSRYHLPLIVTELGLGAFDQLEEDDIVNDSYRIDFLKKHLEQLQLAISDGVEVFGFCPWSAIDLVSTHQGSSKRYGFIYVNRDEFDLKDLRRIRKQSFYWYQGVIASNGDKLD</sequence>
<dbReference type="InterPro" id="IPR001360">
    <property type="entry name" value="Glyco_hydro_1"/>
</dbReference>
<dbReference type="Pfam" id="PF00232">
    <property type="entry name" value="Glyco_hydro_1"/>
    <property type="match status" value="1"/>
</dbReference>
<keyword evidence="2" id="KW-0378">Hydrolase</keyword>
<protein>
    <submittedName>
        <fullName evidence="5">6-phospho-beta-glucosidase</fullName>
    </submittedName>
</protein>
<evidence type="ECO:0000256" key="2">
    <source>
        <dbReference type="ARBA" id="ARBA00022801"/>
    </source>
</evidence>
<dbReference type="STRING" id="152268.A6K24_12925"/>
<dbReference type="PROSITE" id="PS00653">
    <property type="entry name" value="GLYCOSYL_HYDROL_F1_2"/>
    <property type="match status" value="1"/>
</dbReference>
<organism evidence="5 6">
    <name type="scientific">Metabacillus litoralis</name>
    <dbReference type="NCBI Taxonomy" id="152268"/>
    <lineage>
        <taxon>Bacteria</taxon>
        <taxon>Bacillati</taxon>
        <taxon>Bacillota</taxon>
        <taxon>Bacilli</taxon>
        <taxon>Bacillales</taxon>
        <taxon>Bacillaceae</taxon>
        <taxon>Metabacillus</taxon>
    </lineage>
</organism>
<comment type="caution">
    <text evidence="5">The sequence shown here is derived from an EMBL/GenBank/DDBJ whole genome shotgun (WGS) entry which is preliminary data.</text>
</comment>
<keyword evidence="6" id="KW-1185">Reference proteome</keyword>
<dbReference type="Gene3D" id="3.20.20.80">
    <property type="entry name" value="Glycosidases"/>
    <property type="match status" value="1"/>
</dbReference>
<dbReference type="PANTHER" id="PTHR10353">
    <property type="entry name" value="GLYCOSYL HYDROLASE"/>
    <property type="match status" value="1"/>
</dbReference>
<dbReference type="Proteomes" id="UP000078534">
    <property type="component" value="Unassembled WGS sequence"/>
</dbReference>
<comment type="similarity">
    <text evidence="1 4">Belongs to the glycosyl hydrolase 1 family.</text>
</comment>
<dbReference type="AlphaFoldDB" id="A0A179SQG2"/>
<gene>
    <name evidence="5" type="ORF">A6K24_12925</name>
</gene>
<dbReference type="GO" id="GO:0008422">
    <property type="term" value="F:beta-glucosidase activity"/>
    <property type="evidence" value="ECO:0007669"/>
    <property type="project" value="TreeGrafter"/>
</dbReference>
<dbReference type="EMBL" id="LWSG01000045">
    <property type="protein sequence ID" value="OAS82543.1"/>
    <property type="molecule type" value="Genomic_DNA"/>
</dbReference>